<protein>
    <submittedName>
        <fullName evidence="2">Importin-5 isoform X1</fullName>
    </submittedName>
</protein>
<evidence type="ECO:0000256" key="1">
    <source>
        <dbReference type="SAM" id="SignalP"/>
    </source>
</evidence>
<feature type="chain" id="PRO_5045984315" evidence="1">
    <location>
        <begin position="22"/>
        <end position="136"/>
    </location>
</feature>
<accession>A0ABQ5BXJ3</accession>
<dbReference type="EMBL" id="BQNB010013727">
    <property type="protein sequence ID" value="GJT19581.1"/>
    <property type="molecule type" value="Genomic_DNA"/>
</dbReference>
<proteinExistence type="predicted"/>
<reference evidence="2" key="2">
    <citation type="submission" date="2022-01" db="EMBL/GenBank/DDBJ databases">
        <authorList>
            <person name="Yamashiro T."/>
            <person name="Shiraishi A."/>
            <person name="Satake H."/>
            <person name="Nakayama K."/>
        </authorList>
    </citation>
    <scope>NUCLEOTIDE SEQUENCE</scope>
</reference>
<evidence type="ECO:0000313" key="2">
    <source>
        <dbReference type="EMBL" id="GJT19581.1"/>
    </source>
</evidence>
<sequence>MKSSACLWVLRRTLRVVFTSATNRFCVYPNYSQWEMKVARLEANASSVANVRIGKLRYEHYGSKISMLDVNIDMEFNGGQEAATQEALELLIGLAGTELRFLRSQLVEVVGSMLQVTKAESLRRRLGIWNLSLWLS</sequence>
<dbReference type="Proteomes" id="UP001151760">
    <property type="component" value="Unassembled WGS sequence"/>
</dbReference>
<organism evidence="2 3">
    <name type="scientific">Tanacetum coccineum</name>
    <dbReference type="NCBI Taxonomy" id="301880"/>
    <lineage>
        <taxon>Eukaryota</taxon>
        <taxon>Viridiplantae</taxon>
        <taxon>Streptophyta</taxon>
        <taxon>Embryophyta</taxon>
        <taxon>Tracheophyta</taxon>
        <taxon>Spermatophyta</taxon>
        <taxon>Magnoliopsida</taxon>
        <taxon>eudicotyledons</taxon>
        <taxon>Gunneridae</taxon>
        <taxon>Pentapetalae</taxon>
        <taxon>asterids</taxon>
        <taxon>campanulids</taxon>
        <taxon>Asterales</taxon>
        <taxon>Asteraceae</taxon>
        <taxon>Asteroideae</taxon>
        <taxon>Anthemideae</taxon>
        <taxon>Anthemidinae</taxon>
        <taxon>Tanacetum</taxon>
    </lineage>
</organism>
<evidence type="ECO:0000313" key="3">
    <source>
        <dbReference type="Proteomes" id="UP001151760"/>
    </source>
</evidence>
<keyword evidence="3" id="KW-1185">Reference proteome</keyword>
<keyword evidence="1" id="KW-0732">Signal</keyword>
<reference evidence="2" key="1">
    <citation type="journal article" date="2022" name="Int. J. Mol. Sci.">
        <title>Draft Genome of Tanacetum Coccineum: Genomic Comparison of Closely Related Tanacetum-Family Plants.</title>
        <authorList>
            <person name="Yamashiro T."/>
            <person name="Shiraishi A."/>
            <person name="Nakayama K."/>
            <person name="Satake H."/>
        </authorList>
    </citation>
    <scope>NUCLEOTIDE SEQUENCE</scope>
</reference>
<comment type="caution">
    <text evidence="2">The sequence shown here is derived from an EMBL/GenBank/DDBJ whole genome shotgun (WGS) entry which is preliminary data.</text>
</comment>
<gene>
    <name evidence="2" type="ORF">Tco_0878287</name>
</gene>
<feature type="signal peptide" evidence="1">
    <location>
        <begin position="1"/>
        <end position="21"/>
    </location>
</feature>
<name>A0ABQ5BXJ3_9ASTR</name>